<name>A0A0E9QLV0_ANGAN</name>
<protein>
    <submittedName>
        <fullName evidence="1">Uncharacterized protein</fullName>
    </submittedName>
</protein>
<accession>A0A0E9QLV0</accession>
<organism evidence="1">
    <name type="scientific">Anguilla anguilla</name>
    <name type="common">European freshwater eel</name>
    <name type="synonym">Muraena anguilla</name>
    <dbReference type="NCBI Taxonomy" id="7936"/>
    <lineage>
        <taxon>Eukaryota</taxon>
        <taxon>Metazoa</taxon>
        <taxon>Chordata</taxon>
        <taxon>Craniata</taxon>
        <taxon>Vertebrata</taxon>
        <taxon>Euteleostomi</taxon>
        <taxon>Actinopterygii</taxon>
        <taxon>Neopterygii</taxon>
        <taxon>Teleostei</taxon>
        <taxon>Anguilliformes</taxon>
        <taxon>Anguillidae</taxon>
        <taxon>Anguilla</taxon>
    </lineage>
</organism>
<reference evidence="1" key="1">
    <citation type="submission" date="2014-11" db="EMBL/GenBank/DDBJ databases">
        <authorList>
            <person name="Amaro Gonzalez C."/>
        </authorList>
    </citation>
    <scope>NUCLEOTIDE SEQUENCE</scope>
</reference>
<reference evidence="1" key="2">
    <citation type="journal article" date="2015" name="Fish Shellfish Immunol.">
        <title>Early steps in the European eel (Anguilla anguilla)-Vibrio vulnificus interaction in the gills: Role of the RtxA13 toxin.</title>
        <authorList>
            <person name="Callol A."/>
            <person name="Pajuelo D."/>
            <person name="Ebbesson L."/>
            <person name="Teles M."/>
            <person name="MacKenzie S."/>
            <person name="Amaro C."/>
        </authorList>
    </citation>
    <scope>NUCLEOTIDE SEQUENCE</scope>
</reference>
<proteinExistence type="predicted"/>
<dbReference type="AlphaFoldDB" id="A0A0E9QLV0"/>
<dbReference type="EMBL" id="GBXM01090788">
    <property type="protein sequence ID" value="JAH17789.1"/>
    <property type="molecule type" value="Transcribed_RNA"/>
</dbReference>
<sequence length="27" mass="3405">MCHLTRLPYGKTLWQYCFQMIAYNLYF</sequence>
<evidence type="ECO:0000313" key="1">
    <source>
        <dbReference type="EMBL" id="JAH17789.1"/>
    </source>
</evidence>